<dbReference type="InterPro" id="IPR043502">
    <property type="entry name" value="DNA/RNA_pol_sf"/>
</dbReference>
<feature type="domain" description="Integrase catalytic" evidence="5">
    <location>
        <begin position="1463"/>
        <end position="1642"/>
    </location>
</feature>
<protein>
    <submittedName>
        <fullName evidence="6">Uncharacterized protein</fullName>
    </submittedName>
</protein>
<keyword evidence="1" id="KW-0862">Zinc</keyword>
<keyword evidence="1" id="KW-0863">Zinc-finger</keyword>
<evidence type="ECO:0000256" key="1">
    <source>
        <dbReference type="PROSITE-ProRule" id="PRU00047"/>
    </source>
</evidence>
<dbReference type="Gene3D" id="3.30.70.270">
    <property type="match status" value="1"/>
</dbReference>
<dbReference type="Gene3D" id="4.10.60.10">
    <property type="entry name" value="Zinc finger, CCHC-type"/>
    <property type="match status" value="1"/>
</dbReference>
<feature type="transmembrane region" description="Helical" evidence="3">
    <location>
        <begin position="2844"/>
        <end position="2870"/>
    </location>
</feature>
<feature type="transmembrane region" description="Helical" evidence="3">
    <location>
        <begin position="2293"/>
        <end position="2319"/>
    </location>
</feature>
<dbReference type="InterPro" id="IPR012337">
    <property type="entry name" value="RNaseH-like_sf"/>
</dbReference>
<dbReference type="Gene3D" id="2.60.40.3770">
    <property type="match status" value="1"/>
</dbReference>
<dbReference type="PROSITE" id="PS50994">
    <property type="entry name" value="INTEGRASE"/>
    <property type="match status" value="1"/>
</dbReference>
<dbReference type="GO" id="GO:0019899">
    <property type="term" value="F:enzyme binding"/>
    <property type="evidence" value="ECO:0007669"/>
    <property type="project" value="UniProtKB-ARBA"/>
</dbReference>
<dbReference type="OrthoDB" id="5862305at2759"/>
<dbReference type="PANTHER" id="PTHR47331:SF1">
    <property type="entry name" value="GAG-LIKE PROTEIN"/>
    <property type="match status" value="1"/>
</dbReference>
<dbReference type="InterPro" id="IPR001878">
    <property type="entry name" value="Znf_CCHC"/>
</dbReference>
<gene>
    <name evidence="6" type="ORF">MENT_LOCUS54651</name>
</gene>
<dbReference type="InterPro" id="IPR000477">
    <property type="entry name" value="RT_dom"/>
</dbReference>
<evidence type="ECO:0000256" key="2">
    <source>
        <dbReference type="SAM" id="Coils"/>
    </source>
</evidence>
<dbReference type="InterPro" id="IPR008042">
    <property type="entry name" value="Retrotrans_Pao"/>
</dbReference>
<organism evidence="6 7">
    <name type="scientific">Meloidogyne enterolobii</name>
    <name type="common">Root-knot nematode worm</name>
    <name type="synonym">Meloidogyne mayaguensis</name>
    <dbReference type="NCBI Taxonomy" id="390850"/>
    <lineage>
        <taxon>Eukaryota</taxon>
        <taxon>Metazoa</taxon>
        <taxon>Ecdysozoa</taxon>
        <taxon>Nematoda</taxon>
        <taxon>Chromadorea</taxon>
        <taxon>Rhabditida</taxon>
        <taxon>Tylenchina</taxon>
        <taxon>Tylenchomorpha</taxon>
        <taxon>Tylenchoidea</taxon>
        <taxon>Meloidogynidae</taxon>
        <taxon>Meloidogyninae</taxon>
        <taxon>Meloidogyne</taxon>
    </lineage>
</organism>
<dbReference type="Gene3D" id="3.30.420.10">
    <property type="entry name" value="Ribonuclease H-like superfamily/Ribonuclease H"/>
    <property type="match status" value="1"/>
</dbReference>
<keyword evidence="2" id="KW-0175">Coiled coil</keyword>
<evidence type="ECO:0000256" key="3">
    <source>
        <dbReference type="SAM" id="Phobius"/>
    </source>
</evidence>
<name>A0A6V7XPC2_MELEN</name>
<comment type="caution">
    <text evidence="6">The sequence shown here is derived from an EMBL/GenBank/DDBJ whole genome shotgun (WGS) entry which is preliminary data.</text>
</comment>
<keyword evidence="3" id="KW-0812">Transmembrane</keyword>
<dbReference type="SMART" id="SM00343">
    <property type="entry name" value="ZnF_C2HC"/>
    <property type="match status" value="2"/>
</dbReference>
<keyword evidence="3" id="KW-1133">Transmembrane helix</keyword>
<dbReference type="EMBL" id="CAJEWN010001958">
    <property type="protein sequence ID" value="CAD2201123.1"/>
    <property type="molecule type" value="Genomic_DNA"/>
</dbReference>
<dbReference type="Proteomes" id="UP000580250">
    <property type="component" value="Unassembled WGS sequence"/>
</dbReference>
<dbReference type="InterPro" id="IPR005312">
    <property type="entry name" value="DUF1759"/>
</dbReference>
<reference evidence="6 7" key="1">
    <citation type="submission" date="2020-08" db="EMBL/GenBank/DDBJ databases">
        <authorList>
            <person name="Koutsovoulos G."/>
            <person name="Danchin GJ E."/>
        </authorList>
    </citation>
    <scope>NUCLEOTIDE SEQUENCE [LARGE SCALE GENOMIC DNA]</scope>
</reference>
<dbReference type="Gene3D" id="2.60.98.50">
    <property type="match status" value="1"/>
</dbReference>
<keyword evidence="1" id="KW-0479">Metal-binding</keyword>
<dbReference type="Gene3D" id="3.10.10.10">
    <property type="entry name" value="HIV Type 1 Reverse Transcriptase, subunit A, domain 1"/>
    <property type="match status" value="1"/>
</dbReference>
<dbReference type="GO" id="GO:0003676">
    <property type="term" value="F:nucleic acid binding"/>
    <property type="evidence" value="ECO:0007669"/>
    <property type="project" value="InterPro"/>
</dbReference>
<dbReference type="InterPro" id="IPR036875">
    <property type="entry name" value="Znf_CCHC_sf"/>
</dbReference>
<dbReference type="Pfam" id="PF05380">
    <property type="entry name" value="Peptidase_A17"/>
    <property type="match status" value="1"/>
</dbReference>
<dbReference type="Pfam" id="PF03564">
    <property type="entry name" value="DUF1759"/>
    <property type="match status" value="1"/>
</dbReference>
<dbReference type="GO" id="GO:0008270">
    <property type="term" value="F:zinc ion binding"/>
    <property type="evidence" value="ECO:0007669"/>
    <property type="project" value="UniProtKB-KW"/>
</dbReference>
<dbReference type="InterPro" id="IPR009878">
    <property type="entry name" value="Phlebovirus_G2_fusion"/>
</dbReference>
<dbReference type="SUPFAM" id="SSF56672">
    <property type="entry name" value="DNA/RNA polymerases"/>
    <property type="match status" value="1"/>
</dbReference>
<dbReference type="InterPro" id="IPR041588">
    <property type="entry name" value="Integrase_H2C2"/>
</dbReference>
<feature type="coiled-coil region" evidence="2">
    <location>
        <begin position="1861"/>
        <end position="1926"/>
    </location>
</feature>
<proteinExistence type="predicted"/>
<dbReference type="SUPFAM" id="SSF57756">
    <property type="entry name" value="Retrovirus zinc finger-like domains"/>
    <property type="match status" value="1"/>
</dbReference>
<evidence type="ECO:0000259" key="4">
    <source>
        <dbReference type="PROSITE" id="PS50158"/>
    </source>
</evidence>
<dbReference type="InterPro" id="IPR043128">
    <property type="entry name" value="Rev_trsase/Diguanyl_cyclase"/>
</dbReference>
<dbReference type="GO" id="GO:0042575">
    <property type="term" value="C:DNA polymerase complex"/>
    <property type="evidence" value="ECO:0007669"/>
    <property type="project" value="UniProtKB-ARBA"/>
</dbReference>
<evidence type="ECO:0000259" key="5">
    <source>
        <dbReference type="PROSITE" id="PS50994"/>
    </source>
</evidence>
<dbReference type="InterPro" id="IPR040676">
    <property type="entry name" value="DUF5641"/>
</dbReference>
<evidence type="ECO:0000313" key="7">
    <source>
        <dbReference type="Proteomes" id="UP000580250"/>
    </source>
</evidence>
<evidence type="ECO:0000313" key="6">
    <source>
        <dbReference type="EMBL" id="CAD2201123.1"/>
    </source>
</evidence>
<dbReference type="InterPro" id="IPR001584">
    <property type="entry name" value="Integrase_cat-core"/>
</dbReference>
<dbReference type="Pfam" id="PF07245">
    <property type="entry name" value="Phlebovirus_G2"/>
    <property type="match status" value="1"/>
</dbReference>
<feature type="domain" description="CCHC-type" evidence="4">
    <location>
        <begin position="416"/>
        <end position="430"/>
    </location>
</feature>
<sequence>MAAVIQASIRPIKERLRRYVGEVEQEDFSLDGNLQGAERRRQCNLLKEMIITHIEKISCSVNELEGQNKIWMNWLGDMEDEQYQRAARNFTEFSEGPEGHMILMERARERLIHLRENLRILNDFCPSENANITIRNQGNLNQTMVESNLPTLELPKFNGDISNWEAFYEDFMSMIDEKQISDKMKHSYLRKALRGEAEELVQGYAITALNYRLVLEVLKDHYGNKNITKSALHGALIKIPRSSKYVPEVKNTLRKIECILRQLKQLGEDIEHEQIKQLIQRKMPKWILKEIVKRTRADPEWKVEAMLKFLDEMIQLEQHVYLAQKDLDEIDENLKGRFNENRKINSGRFQRNGNANISRNNYNTGSKQISSVMYALQEKETKKKCIFCSEAHWESRCEKFSTKEQRAEKCHELGICFKCLESGHLSKNCRAKINCFFCKKPGHNTAFCQKINKNNIVKRNVPNQYTQKYNSAKTEINKQVCVGIEKETKEEGIENKQFNSLIEPDFDKTLEIMLPTTQAIISHPSHPERYENIPIFLDSGCHISLIENEIAENLGLIPVKTQIFRGNGIFGCKVNRTMPIYPVDLHCLDGEIMRIFVRGADNVTTRMCIQTKRAIEEAISKKYVPKNSLFVEKPGILLGSDYFGKIFLAENTEAGFGIFNTKLGKILSGPGKLIDEKMQKVIGALSKENEQKEFHKYWELEGIGIHENPVQNDDKVAMEHFQKTCTRDSDGRYVVSWPLKDENVKIKNNFWGAISVLKSVHKKLMETKRLNKYNEMIMTQINEGILEIIDNDGKENSTLYIPHHPVYNKEKDKLRIVFNASFKTKGSNSLNDLLYRGPVLLPELVGCLMRFRMSKIVAIADVQKAFHQIAIAENQRDLTRCFWLKDIEGEVVESNVIKLRFKRMAFGVISAPFLMTASINDHLEKTNTKLSLELKNGGMYADNIFLFANSTQELRDKCEQSKEIFAQIKMNLHEFFSNDLKINKAFSEQHEKKIIKVLGINWNLQEDEIFLELSKNENLINENMIWTKRKVLKQLAKTFDPLGYLIPVSLPRKLIMQEIWKNDIDWDEKLSPELNKKWNELMQQNNEENMSLKIKRETFSPEEEIEIHIFVDASKDAYCAAAYLKCGENIKIILAKNRLSPLKNNLTIPRLELLAAVAGKRLVEYIKNQIKTPFKNVYVWSDSKCILYWIISSKLEKLPKFVRRRLEEIRGQKEIIWRYVPTQNNPADLGTRGCTMEELKNNKLWWEGPSFLKDMNQWPPIEMKAEEESQDENELDKLMACVLMGEINLKVRNKWDELVTIATYFLKFITKIGKRIDLKSEILCAFKNAESEAKERKIAQLYLLRQAQLEFPPDKKTQIDYLLKQDKYSLWKCWGRLENSASTPPIWMPKESKIAELICMEAHRKCLHSGLRASLAELREKFWITKGRAFMKKVIEKCEYCSRLKLKAFEIPPMAPLPKERVNKSNPFQFCGIDYFGPYNIRKANKEIGKIYVVIFVCESTRAIHLEMVNDLTANNCIMALRRFFAEYGKPTKILSDNGTQLKLTSKVVKEITKFSTKETIEWTFIPSLSPRFGAFYERIIGIVKPAMKAATGKRLLESEEFRTLLAEVKKVVNSRPLTYVYNEPGDNVEVLTPMKAIQPNRNKENFDIDFERERSCEREKPEEKLTRIWKNSREAVEMFWKRWNKEYLQYLRERADKYKHNKGKNYVPEKGEIVLLQDKSLPKNLWNLAKIIETIKGKDNIVRVAKVLCKGKILTRAIDLLYPLELKAECEEKIIDKNQKIGTKMHEMKLRTRKKINYKESDLESDVSSEIEMNLCPFLYERRNFTPPKIERIDPNKNRIFTNKQKFNWEKEGQSLASKIQEEIKEIPEIESKLESITEEIYGIKNKINLIEPLKEEINKLKLENNNLKQDYDNLKILAERNRNDMNRLIADIYKSPEKMNTKCQNSKKQNSRKNSKNKFLNTSVFLMSLVLILFILMGRSVGAPCQKGQRNVLVKSQTCATNGLKIMKAPDGNFCWEIINCDYSKKEHFESENCNVPCKCPQWTETCSFYNGPSTKNSTIKNKNVQKILESLALEKCEKIENCGPLKLIEVNQIQLFDNSLHIIKEMKIEEKQALPEEYECIGTGPITGSPKYCLDHICELHGTKFCYYPGNEISLLVNDNGNIALKAWGRVKIKVRGFLERKENLKCEKCHVECHKEGVKIFSQEEIGSVEICVKNDRCALFPHPKLEELIPLSKEILVSNYEIKIKFWRYGELVKESGINCEAKVICEIIKCNICIELLKNPQCASKTAIILFAIIFYIFFSIIMTVFRVIVFGFRGAFCLLNFKFRLMRWIYRKYNIKSNRGKNEESELKLIKAKREINPIKLTIVLIFLTIPESLQLTTITAQEEKCVVNKNKERTCLFEKVIELNFLPREQEIKILFEDHANRPAGMINLKILNAEARCAKKTKFFTREYEMNVMSVKRCPETGSCKGNKCAEIKVNETILELEAVQNFPGITGCVEGMNNWPMTGCFYATAPCTFYRYYAKPIGNEIFEVFECEKWDIALNLNVSLTKNDGKGEFISESFEVNLIPQFMKEWNKLKMVLNDLNIPPTPTLVKPFIANNRATAIIDFEKEHNLRKFYCKTAQEAREFIKCSIAYKTCDCHLANDIAACTCQDGRKISQLLRGDQTLPFEHNGLVFKTKNSEVIFNPDLASAKMEVRIEGMFLRTEIELNSCKVQSASIEGCYKCVRGAILTLQCKTDFGKNLGHITCPSLKTVVICDPKGTKRIISVHLEHSNIDENCEIHCPSSNFNFQLVGTLALASAEKADIWIKTKTNETKFGEINLPSILDTLSFFFNPLHILIFIATIISLLLLINCILPILFRLILISVYKFCFRRSVGTGPT</sequence>
<dbReference type="Pfam" id="PF17921">
    <property type="entry name" value="Integrase_H2C2"/>
    <property type="match status" value="1"/>
</dbReference>
<accession>A0A6V7XPC2</accession>
<dbReference type="InterPro" id="IPR036397">
    <property type="entry name" value="RNaseH_sf"/>
</dbReference>
<dbReference type="PROSITE" id="PS50158">
    <property type="entry name" value="ZF_CCHC"/>
    <property type="match status" value="1"/>
</dbReference>
<dbReference type="GO" id="GO:0015074">
    <property type="term" value="P:DNA integration"/>
    <property type="evidence" value="ECO:0007669"/>
    <property type="project" value="InterPro"/>
</dbReference>
<keyword evidence="3" id="KW-0472">Membrane</keyword>
<dbReference type="SUPFAM" id="SSF53098">
    <property type="entry name" value="Ribonuclease H-like"/>
    <property type="match status" value="1"/>
</dbReference>
<dbReference type="Pfam" id="PF00078">
    <property type="entry name" value="RVT_1"/>
    <property type="match status" value="1"/>
</dbReference>
<dbReference type="Pfam" id="PF18701">
    <property type="entry name" value="DUF5641"/>
    <property type="match status" value="1"/>
</dbReference>
<feature type="transmembrane region" description="Helical" evidence="3">
    <location>
        <begin position="1961"/>
        <end position="1979"/>
    </location>
</feature>
<dbReference type="PANTHER" id="PTHR47331">
    <property type="entry name" value="PHD-TYPE DOMAIN-CONTAINING PROTEIN"/>
    <property type="match status" value="1"/>
</dbReference>